<dbReference type="EMBL" id="BMYV01000001">
    <property type="protein sequence ID" value="GGX65699.1"/>
    <property type="molecule type" value="Genomic_DNA"/>
</dbReference>
<dbReference type="GO" id="GO:0009253">
    <property type="term" value="P:peptidoglycan catabolic process"/>
    <property type="evidence" value="ECO:0007669"/>
    <property type="project" value="TreeGrafter"/>
</dbReference>
<comment type="caution">
    <text evidence="5">The sequence shown here is derived from an EMBL/GenBank/DDBJ whole genome shotgun (WGS) entry which is preliminary data.</text>
</comment>
<proteinExistence type="predicted"/>
<sequence>MKNILLISTALFLASCANAPVADAEPVPTPEMAAETPASDPVKRRDPPAIELTQDQRYANWKTVFIERAIAKNYDPALVRSIILPAKINPLALERDANQPEFTKPVWSYVDNAASEARISSGQDKMTEADPVLDMIESRYRVPREVLTAIWGLESSYGRILGRHDIIDSLSTFAFEGRRQKFGETQLFAVLDLLASGDVQREQLVGAWAGAMGMTQFIPTTFRDYAVDFYSDGNKDLWTDPGDALGSAANYLSRMGWRTGEPVMTEVKLPANFDYSVTDGSKKTINEWTAIGVEPVSGQRWNASAGFLDAKLIAPGGARGPKFLTFKNFDVLRRYNNSTSYVMGISILADALERKPGIQQDWPRDDVAISFEDKKAMQQKLTDLGFSTGGVDGRIGPNSRRAIRAWQAANGLVADGYIEQRLFQRLMAQ</sequence>
<dbReference type="PANTHER" id="PTHR30163">
    <property type="entry name" value="MEMBRANE-BOUND LYTIC MUREIN TRANSGLYCOSYLASE B"/>
    <property type="match status" value="1"/>
</dbReference>
<name>A0A918NF25_9PROT</name>
<dbReference type="SUPFAM" id="SSF47090">
    <property type="entry name" value="PGBD-like"/>
    <property type="match status" value="1"/>
</dbReference>
<dbReference type="RefSeq" id="WP_189583485.1">
    <property type="nucleotide sequence ID" value="NZ_BMYV01000001.1"/>
</dbReference>
<dbReference type="PANTHER" id="PTHR30163:SF9">
    <property type="entry name" value="MEMBRANE-BOUND LYTIC MUREIN TRANSGLYCOSYLASE B"/>
    <property type="match status" value="1"/>
</dbReference>
<gene>
    <name evidence="5" type="primary">MltB</name>
    <name evidence="5" type="ORF">GCM10011309_14950</name>
</gene>
<dbReference type="AlphaFoldDB" id="A0A918NF25"/>
<evidence type="ECO:0000259" key="3">
    <source>
        <dbReference type="Pfam" id="PF01471"/>
    </source>
</evidence>
<evidence type="ECO:0000313" key="6">
    <source>
        <dbReference type="Proteomes" id="UP000600865"/>
    </source>
</evidence>
<dbReference type="NCBIfam" id="TIGR02283">
    <property type="entry name" value="MltB_2"/>
    <property type="match status" value="1"/>
</dbReference>
<reference evidence="5 6" key="1">
    <citation type="journal article" date="2014" name="Int. J. Syst. Evol. Microbiol.">
        <title>Complete genome sequence of Corynebacterium casei LMG S-19264T (=DSM 44701T), isolated from a smear-ripened cheese.</title>
        <authorList>
            <consortium name="US DOE Joint Genome Institute (JGI-PGF)"/>
            <person name="Walter F."/>
            <person name="Albersmeier A."/>
            <person name="Kalinowski J."/>
            <person name="Ruckert C."/>
        </authorList>
    </citation>
    <scope>NUCLEOTIDE SEQUENCE [LARGE SCALE GENOMIC DNA]</scope>
    <source>
        <strain evidence="5 6">KCTC 23968</strain>
    </source>
</reference>
<feature type="signal peptide" evidence="2">
    <location>
        <begin position="1"/>
        <end position="24"/>
    </location>
</feature>
<evidence type="ECO:0000313" key="5">
    <source>
        <dbReference type="EMBL" id="GGX65699.1"/>
    </source>
</evidence>
<evidence type="ECO:0000256" key="1">
    <source>
        <dbReference type="SAM" id="MobiDB-lite"/>
    </source>
</evidence>
<dbReference type="InterPro" id="IPR043426">
    <property type="entry name" value="MltB-like"/>
</dbReference>
<keyword evidence="2" id="KW-0732">Signal</keyword>
<dbReference type="CDD" id="cd13399">
    <property type="entry name" value="Slt35-like"/>
    <property type="match status" value="1"/>
</dbReference>
<evidence type="ECO:0000259" key="4">
    <source>
        <dbReference type="Pfam" id="PF13406"/>
    </source>
</evidence>
<dbReference type="GO" id="GO:0008933">
    <property type="term" value="F:peptidoglycan lytic transglycosylase activity"/>
    <property type="evidence" value="ECO:0007669"/>
    <property type="project" value="TreeGrafter"/>
</dbReference>
<dbReference type="InterPro" id="IPR023346">
    <property type="entry name" value="Lysozyme-like_dom_sf"/>
</dbReference>
<dbReference type="InterPro" id="IPR036365">
    <property type="entry name" value="PGBD-like_sf"/>
</dbReference>
<dbReference type="Pfam" id="PF13406">
    <property type="entry name" value="SLT_2"/>
    <property type="match status" value="1"/>
</dbReference>
<dbReference type="Pfam" id="PF01471">
    <property type="entry name" value="PG_binding_1"/>
    <property type="match status" value="1"/>
</dbReference>
<dbReference type="Gene3D" id="1.10.101.10">
    <property type="entry name" value="PGBD-like superfamily/PGBD"/>
    <property type="match status" value="1"/>
</dbReference>
<feature type="region of interest" description="Disordered" evidence="1">
    <location>
        <begin position="25"/>
        <end position="51"/>
    </location>
</feature>
<evidence type="ECO:0000256" key="2">
    <source>
        <dbReference type="SAM" id="SignalP"/>
    </source>
</evidence>
<dbReference type="SUPFAM" id="SSF53955">
    <property type="entry name" value="Lysozyme-like"/>
    <property type="match status" value="1"/>
</dbReference>
<feature type="domain" description="Transglycosylase SLT" evidence="4">
    <location>
        <begin position="59"/>
        <end position="350"/>
    </location>
</feature>
<dbReference type="Gene3D" id="1.10.530.10">
    <property type="match status" value="1"/>
</dbReference>
<dbReference type="Proteomes" id="UP000600865">
    <property type="component" value="Unassembled WGS sequence"/>
</dbReference>
<feature type="chain" id="PRO_5037962847" evidence="2">
    <location>
        <begin position="25"/>
        <end position="429"/>
    </location>
</feature>
<organism evidence="5 6">
    <name type="scientific">Litorimonas cladophorae</name>
    <dbReference type="NCBI Taxonomy" id="1220491"/>
    <lineage>
        <taxon>Bacteria</taxon>
        <taxon>Pseudomonadati</taxon>
        <taxon>Pseudomonadota</taxon>
        <taxon>Alphaproteobacteria</taxon>
        <taxon>Maricaulales</taxon>
        <taxon>Robiginitomaculaceae</taxon>
    </lineage>
</organism>
<dbReference type="PROSITE" id="PS51257">
    <property type="entry name" value="PROKAR_LIPOPROTEIN"/>
    <property type="match status" value="1"/>
</dbReference>
<dbReference type="Gene3D" id="1.10.8.350">
    <property type="entry name" value="Bacterial muramidase"/>
    <property type="match status" value="1"/>
</dbReference>
<dbReference type="InterPro" id="IPR011970">
    <property type="entry name" value="MltB_2"/>
</dbReference>
<accession>A0A918NF25</accession>
<dbReference type="InterPro" id="IPR036366">
    <property type="entry name" value="PGBDSf"/>
</dbReference>
<feature type="domain" description="Peptidoglycan binding-like" evidence="3">
    <location>
        <begin position="375"/>
        <end position="426"/>
    </location>
</feature>
<keyword evidence="6" id="KW-1185">Reference proteome</keyword>
<dbReference type="InterPro" id="IPR002477">
    <property type="entry name" value="Peptidoglycan-bd-like"/>
</dbReference>
<protein>
    <submittedName>
        <fullName evidence="5">Murein transglycosylase</fullName>
    </submittedName>
</protein>
<dbReference type="InterPro" id="IPR031304">
    <property type="entry name" value="SLT_2"/>
</dbReference>